<gene>
    <name evidence="5" type="ORF">HGP29_11030</name>
</gene>
<protein>
    <submittedName>
        <fullName evidence="5">Helix-turn-helix transcriptional regulator</fullName>
    </submittedName>
</protein>
<comment type="caution">
    <text evidence="5">The sequence shown here is derived from an EMBL/GenBank/DDBJ whole genome shotgun (WGS) entry which is preliminary data.</text>
</comment>
<dbReference type="Gene3D" id="1.10.10.60">
    <property type="entry name" value="Homeodomain-like"/>
    <property type="match status" value="1"/>
</dbReference>
<dbReference type="RefSeq" id="WP_168882459.1">
    <property type="nucleotide sequence ID" value="NZ_JABAIL010000003.1"/>
</dbReference>
<sequence>MIKTEFHIDQDLAPYVNCIMTGKNSEIHSHTNIPLYADGYPGIMFQQSDEGFYLLPQEKELSELFLYGQTIRPISLDVKGPHNYVVVQLYPFASKYLLNIDPKVLNDECYDLLQIEYLDIKGYQKQLRASVSTSEQVEIISTLMRELINKHNVVENDSVQKAISIILRHQGQLKVKTLLNELSLTERTLERNFKSYVGLSPKQFAKIIQFQFSLNQLTAANYEKLTDVGLDSGFTDQSHFIRTFKNYTGQTPSFYCRNL</sequence>
<dbReference type="GO" id="GO:0003700">
    <property type="term" value="F:DNA-binding transcription factor activity"/>
    <property type="evidence" value="ECO:0007669"/>
    <property type="project" value="InterPro"/>
</dbReference>
<proteinExistence type="predicted"/>
<evidence type="ECO:0000256" key="3">
    <source>
        <dbReference type="ARBA" id="ARBA00023163"/>
    </source>
</evidence>
<name>A0A7X8XVZ8_9BACT</name>
<dbReference type="Proteomes" id="UP000585050">
    <property type="component" value="Unassembled WGS sequence"/>
</dbReference>
<dbReference type="InterPro" id="IPR020449">
    <property type="entry name" value="Tscrpt_reg_AraC-type_HTH"/>
</dbReference>
<dbReference type="InterPro" id="IPR050204">
    <property type="entry name" value="AraC_XylS_family_regulators"/>
</dbReference>
<dbReference type="Pfam" id="PF20240">
    <property type="entry name" value="DUF6597"/>
    <property type="match status" value="1"/>
</dbReference>
<dbReference type="InterPro" id="IPR046532">
    <property type="entry name" value="DUF6597"/>
</dbReference>
<keyword evidence="3" id="KW-0804">Transcription</keyword>
<dbReference type="SMART" id="SM00342">
    <property type="entry name" value="HTH_ARAC"/>
    <property type="match status" value="1"/>
</dbReference>
<dbReference type="SUPFAM" id="SSF46689">
    <property type="entry name" value="Homeodomain-like"/>
    <property type="match status" value="1"/>
</dbReference>
<dbReference type="PANTHER" id="PTHR46796:SF13">
    <property type="entry name" value="HTH-TYPE TRANSCRIPTIONAL ACTIVATOR RHAS"/>
    <property type="match status" value="1"/>
</dbReference>
<reference evidence="5 6" key="1">
    <citation type="submission" date="2020-04" db="EMBL/GenBank/DDBJ databases">
        <title>Flammeovirga sp. SR4, a novel species isolated from seawater.</title>
        <authorList>
            <person name="Wang X."/>
        </authorList>
    </citation>
    <scope>NUCLEOTIDE SEQUENCE [LARGE SCALE GENOMIC DNA]</scope>
    <source>
        <strain evidence="5 6">SR4</strain>
    </source>
</reference>
<dbReference type="InterPro" id="IPR009057">
    <property type="entry name" value="Homeodomain-like_sf"/>
</dbReference>
<dbReference type="GO" id="GO:0043565">
    <property type="term" value="F:sequence-specific DNA binding"/>
    <property type="evidence" value="ECO:0007669"/>
    <property type="project" value="InterPro"/>
</dbReference>
<evidence type="ECO:0000313" key="5">
    <source>
        <dbReference type="EMBL" id="NLR91744.1"/>
    </source>
</evidence>
<evidence type="ECO:0000256" key="2">
    <source>
        <dbReference type="ARBA" id="ARBA00023125"/>
    </source>
</evidence>
<evidence type="ECO:0000313" key="6">
    <source>
        <dbReference type="Proteomes" id="UP000585050"/>
    </source>
</evidence>
<evidence type="ECO:0000259" key="4">
    <source>
        <dbReference type="PROSITE" id="PS01124"/>
    </source>
</evidence>
<dbReference type="Pfam" id="PF12833">
    <property type="entry name" value="HTH_18"/>
    <property type="match status" value="1"/>
</dbReference>
<dbReference type="EMBL" id="JABAIL010000003">
    <property type="protein sequence ID" value="NLR91744.1"/>
    <property type="molecule type" value="Genomic_DNA"/>
</dbReference>
<accession>A0A7X8XVZ8</accession>
<dbReference type="PANTHER" id="PTHR46796">
    <property type="entry name" value="HTH-TYPE TRANSCRIPTIONAL ACTIVATOR RHAS-RELATED"/>
    <property type="match status" value="1"/>
</dbReference>
<keyword evidence="6" id="KW-1185">Reference proteome</keyword>
<keyword evidence="2" id="KW-0238">DNA-binding</keyword>
<dbReference type="InterPro" id="IPR018060">
    <property type="entry name" value="HTH_AraC"/>
</dbReference>
<dbReference type="AlphaFoldDB" id="A0A7X8XVZ8"/>
<dbReference type="PRINTS" id="PR00032">
    <property type="entry name" value="HTHARAC"/>
</dbReference>
<feature type="domain" description="HTH araC/xylS-type" evidence="4">
    <location>
        <begin position="160"/>
        <end position="258"/>
    </location>
</feature>
<keyword evidence="1" id="KW-0805">Transcription regulation</keyword>
<organism evidence="5 6">
    <name type="scientific">Flammeovirga agarivorans</name>
    <dbReference type="NCBI Taxonomy" id="2726742"/>
    <lineage>
        <taxon>Bacteria</taxon>
        <taxon>Pseudomonadati</taxon>
        <taxon>Bacteroidota</taxon>
        <taxon>Cytophagia</taxon>
        <taxon>Cytophagales</taxon>
        <taxon>Flammeovirgaceae</taxon>
        <taxon>Flammeovirga</taxon>
    </lineage>
</organism>
<dbReference type="PROSITE" id="PS01124">
    <property type="entry name" value="HTH_ARAC_FAMILY_2"/>
    <property type="match status" value="1"/>
</dbReference>
<evidence type="ECO:0000256" key="1">
    <source>
        <dbReference type="ARBA" id="ARBA00023015"/>
    </source>
</evidence>